<proteinExistence type="predicted"/>
<evidence type="ECO:0000259" key="1">
    <source>
        <dbReference type="Pfam" id="PF04248"/>
    </source>
</evidence>
<sequence length="249" mass="28614">MSKQRGVRIEPSGKRVRVYLGGEAVADTTRPTLVWEGPYAPVYYFPVDDVRLDVLTPDEETKRSASRGDATLYTVRVNGVVAPGAALRYEQSPIEELRDLVRFEWDAMEAWFEEDEEVFSHPRDPYHRVDVLASSRHIRVEVGGVTVAESSAPRLLFETGFPVRYYLPKTHVRMDLLERTNTSTHCPYKGVAEYWSVRAEDEVHEDVVWSYRHPLVESQQVAGYVSFYNEKVDIWVDGVKEERPTTIFA</sequence>
<protein>
    <submittedName>
        <fullName evidence="2">Uncharacterized protein (DUF427 family)</fullName>
    </submittedName>
</protein>
<dbReference type="Gene3D" id="2.170.150.40">
    <property type="entry name" value="Domain of unknown function (DUF427)"/>
    <property type="match status" value="2"/>
</dbReference>
<dbReference type="InterPro" id="IPR038694">
    <property type="entry name" value="DUF427_sf"/>
</dbReference>
<dbReference type="InterPro" id="IPR007361">
    <property type="entry name" value="DUF427"/>
</dbReference>
<comment type="caution">
    <text evidence="2">The sequence shown here is derived from an EMBL/GenBank/DDBJ whole genome shotgun (WGS) entry which is preliminary data.</text>
</comment>
<dbReference type="EMBL" id="QTTT01000001">
    <property type="protein sequence ID" value="REE97913.1"/>
    <property type="molecule type" value="Genomic_DNA"/>
</dbReference>
<keyword evidence="3" id="KW-1185">Reference proteome</keyword>
<evidence type="ECO:0000313" key="3">
    <source>
        <dbReference type="Proteomes" id="UP000256661"/>
    </source>
</evidence>
<dbReference type="PANTHER" id="PTHR34310">
    <property type="entry name" value="DUF427 DOMAIN PROTEIN (AFU_ORTHOLOGUE AFUA_3G02220)"/>
    <property type="match status" value="1"/>
</dbReference>
<evidence type="ECO:0000313" key="2">
    <source>
        <dbReference type="EMBL" id="REE97913.1"/>
    </source>
</evidence>
<dbReference type="Proteomes" id="UP000256661">
    <property type="component" value="Unassembled WGS sequence"/>
</dbReference>
<dbReference type="RefSeq" id="WP_116023435.1">
    <property type="nucleotide sequence ID" value="NZ_QTTT01000001.1"/>
</dbReference>
<gene>
    <name evidence="2" type="ORF">DFJ69_3392</name>
</gene>
<name>A0A3D9SV44_9ACTN</name>
<dbReference type="AlphaFoldDB" id="A0A3D9SV44"/>
<dbReference type="PANTHER" id="PTHR34310:SF9">
    <property type="entry name" value="BLR5716 PROTEIN"/>
    <property type="match status" value="1"/>
</dbReference>
<accession>A0A3D9SV44</accession>
<feature type="domain" description="DUF427" evidence="1">
    <location>
        <begin position="16"/>
        <end position="104"/>
    </location>
</feature>
<feature type="domain" description="DUF427" evidence="1">
    <location>
        <begin position="138"/>
        <end position="230"/>
    </location>
</feature>
<organism evidence="2 3">
    <name type="scientific">Thermomonospora umbrina</name>
    <dbReference type="NCBI Taxonomy" id="111806"/>
    <lineage>
        <taxon>Bacteria</taxon>
        <taxon>Bacillati</taxon>
        <taxon>Actinomycetota</taxon>
        <taxon>Actinomycetes</taxon>
        <taxon>Streptosporangiales</taxon>
        <taxon>Thermomonosporaceae</taxon>
        <taxon>Thermomonospora</taxon>
    </lineage>
</organism>
<dbReference type="OrthoDB" id="285364at2"/>
<dbReference type="Pfam" id="PF04248">
    <property type="entry name" value="NTP_transf_9"/>
    <property type="match status" value="2"/>
</dbReference>
<reference evidence="2 3" key="1">
    <citation type="submission" date="2018-08" db="EMBL/GenBank/DDBJ databases">
        <title>Sequencing the genomes of 1000 actinobacteria strains.</title>
        <authorList>
            <person name="Klenk H.-P."/>
        </authorList>
    </citation>
    <scope>NUCLEOTIDE SEQUENCE [LARGE SCALE GENOMIC DNA]</scope>
    <source>
        <strain evidence="2 3">DSM 43927</strain>
    </source>
</reference>